<accession>A0A8D8FS33</accession>
<sequence length="121" mass="13607">MTSCPASIASTGSLRWLAGLTRSFLSTRIARNRLLPSLHRPFLHCWTTDGDGVVHRPATGRDSYSAVACTRDPRSSPCCSPRCYHRPRSLWPKCSVALWDAGGDTSYWWTWARHLCGTLHY</sequence>
<dbReference type="AlphaFoldDB" id="A0A8D8FS33"/>
<protein>
    <submittedName>
        <fullName evidence="1">(northern house mosquito) hypothetical protein</fullName>
    </submittedName>
</protein>
<organism evidence="1">
    <name type="scientific">Culex pipiens</name>
    <name type="common">House mosquito</name>
    <dbReference type="NCBI Taxonomy" id="7175"/>
    <lineage>
        <taxon>Eukaryota</taxon>
        <taxon>Metazoa</taxon>
        <taxon>Ecdysozoa</taxon>
        <taxon>Arthropoda</taxon>
        <taxon>Hexapoda</taxon>
        <taxon>Insecta</taxon>
        <taxon>Pterygota</taxon>
        <taxon>Neoptera</taxon>
        <taxon>Endopterygota</taxon>
        <taxon>Diptera</taxon>
        <taxon>Nematocera</taxon>
        <taxon>Culicoidea</taxon>
        <taxon>Culicidae</taxon>
        <taxon>Culicinae</taxon>
        <taxon>Culicini</taxon>
        <taxon>Culex</taxon>
        <taxon>Culex</taxon>
    </lineage>
</organism>
<evidence type="ECO:0000313" key="1">
    <source>
        <dbReference type="EMBL" id="CAG6481035.1"/>
    </source>
</evidence>
<proteinExistence type="predicted"/>
<dbReference type="EMBL" id="HBUE01089937">
    <property type="protein sequence ID" value="CAG6481035.1"/>
    <property type="molecule type" value="Transcribed_RNA"/>
</dbReference>
<reference evidence="1" key="1">
    <citation type="submission" date="2021-05" db="EMBL/GenBank/DDBJ databases">
        <authorList>
            <person name="Alioto T."/>
            <person name="Alioto T."/>
            <person name="Gomez Garrido J."/>
        </authorList>
    </citation>
    <scope>NUCLEOTIDE SEQUENCE</scope>
</reference>
<name>A0A8D8FS33_CULPI</name>